<comment type="catalytic activity">
    <reaction evidence="1">
        <text>RNA(n) + a ribonucleoside 5'-triphosphate = RNA(n+1) + diphosphate</text>
        <dbReference type="Rhea" id="RHEA:21248"/>
        <dbReference type="Rhea" id="RHEA-COMP:14527"/>
        <dbReference type="Rhea" id="RHEA-COMP:17342"/>
        <dbReference type="ChEBI" id="CHEBI:33019"/>
        <dbReference type="ChEBI" id="CHEBI:61557"/>
        <dbReference type="ChEBI" id="CHEBI:140395"/>
        <dbReference type="EC" id="2.7.7.48"/>
    </reaction>
</comment>
<dbReference type="InterPro" id="IPR007855">
    <property type="entry name" value="RDRP"/>
</dbReference>
<sequence length="1434" mass="169335">MIEQSIEEEKIICCIGYINGKITSKNFTTSLCFASIQKYLQEQQHRFKSIKCVSIYTPKKEQQQIGLDTIDDVKEKIKEIQKSIDHNYLNIPQHLKEERYRVNYKSLNFQEGQQSLDNDDDSNLLGSEYQFLKNFITKENDDIHLKEEMASFNKIESFCQNVLKNSKNESKINTVNQQKDQYARINSWIIILSGTEQDLEVLNDSKIDVKTKHEKYYFFLKTKHNDNEKKNYLKICTDELSNYAKEQMNFVNIKLLQVSLGIFELYGGALYYNCQFQFEENIDYVNTISIYMQNDESESKQKQQSVSIVLAYNDYQLKIEFPYLYCNEIRFDQRGKNMYYFQLVVPPKYFVRENSANIQENLDQKKNTWIRVDNFFAHDISNELKRIEFVNNTVICIEIENETVNTFQTILKNSFSNVFKDTDPIPISNVSQHFPQEPENDLDQQWERLLNRYSFNLSYSILTLISHNKLSVVKLREFLDYIDLQIRDGKSEYILEKGIQYYYNQKKEINRLNFTAFQILFQDVQRQENYFKIQEIRAKRDVKVIATRRVSITPSGLIYNLKELELSNRVLRIFQDSTDSFIRGTFQDDSLENAKHMKYVSRYFRQKLKSFKVLNWEFINFGWSASQLRNSSSWFFHETEVLKKQDVITRIGDFSGINPPAKKSARIGQCFSSSTPYILKERPNIEFIDDITTPSAVQEVDANGNICYFRQKKKVFTDGIGTISQDLIRKISDHLNAFFMCAIQVRYGGAKGVLTIDYKSDKKNTIQLRESMIKYKITDEQDELIIDILDRNKYRFGYLNRQVIILLRSLGIENEQFIQAQQEYIEELNKSALKDASIFTLFNTDYSKDGTRLFPITHLLRSMQTSRIDMAQDIFCKGVIHTLKKRGFYILRKKSNIFLKKSARLMGVIDEYNVLEQDEVFAYISQDSEKSFFQVEGDVIVVKNPCLHPGDIRKLKAVTLETISQRLGEGKINPFKKLRNILIFPQKGKEPITSQIAGSDLDGDCYFICWDQRFIPLEQKEPFNYDEDDNSQKKQISQEQYDIEISKKPNTQFKTKNPVREVIDDNEQMLDFFIDFINNENLGKIDNSHLVFADKSPLYAEDPKCLKLASLHAQAVDYAKTGISPQLPKNLAIKEYPDFMEKDDKPSYQSQSILGILYRQVKDQYEKHCKNDIEGDRSQTFIDNNLIFNPPTFVNEIVDEQENKTYLEQEIDFAIEANNQWNIEINNLKQFFGAQNEFEIYTGNFSKLIKVERKKKMSAEIVQQRILSTLLAIKNRFELLFFKNLDEDRDRFYDETNRKKYYSKKCKIRATLWYIICYLRKPEHIVQYAVNFEKDSLLGQTFTFLSQQKYFGETIIRGNRNPKTIQFFNENNDYVGLSWFIISNVLLEIKKDNDNYKMNEQKQQKSEQQIKEFEDYKKKFYQNDLNGYHSDEYL</sequence>
<dbReference type="GO" id="GO:0031380">
    <property type="term" value="C:nuclear RNA-directed RNA polymerase complex"/>
    <property type="evidence" value="ECO:0007669"/>
    <property type="project" value="TreeGrafter"/>
</dbReference>
<evidence type="ECO:0000256" key="1">
    <source>
        <dbReference type="RuleBase" id="RU363098"/>
    </source>
</evidence>
<dbReference type="PANTHER" id="PTHR23079:SF55">
    <property type="entry name" value="RNA-DIRECTED RNA POLYMERASE"/>
    <property type="match status" value="1"/>
</dbReference>
<dbReference type="InterPro" id="IPR057596">
    <property type="entry name" value="RDRP_core"/>
</dbReference>
<dbReference type="PANTHER" id="PTHR23079">
    <property type="entry name" value="RNA-DEPENDENT RNA POLYMERASE"/>
    <property type="match status" value="1"/>
</dbReference>
<evidence type="ECO:0000259" key="2">
    <source>
        <dbReference type="Pfam" id="PF05183"/>
    </source>
</evidence>
<accession>Q0MSN7</accession>
<dbReference type="EMBL" id="DQ848614">
    <property type="protein sequence ID" value="ABH11712.1"/>
    <property type="molecule type" value="mRNA"/>
</dbReference>
<comment type="similarity">
    <text evidence="1">Belongs to the RdRP family.</text>
</comment>
<reference evidence="3" key="1">
    <citation type="journal article" date="2007" name="Nat. Struct. Mol. Biol.">
        <title>Physical and functional coupling of RNA-dependent RNA polymerase and Dicer in the biogenesis of endogenous siRNAs.</title>
        <authorList>
            <person name="Lee S.R."/>
            <person name="Collins K."/>
        </authorList>
    </citation>
    <scope>NUCLEOTIDE SEQUENCE</scope>
    <source>
        <strain evidence="3">SB210</strain>
    </source>
</reference>
<dbReference type="GO" id="GO:0003723">
    <property type="term" value="F:RNA binding"/>
    <property type="evidence" value="ECO:0007669"/>
    <property type="project" value="UniProtKB-KW"/>
</dbReference>
<gene>
    <name evidence="3" type="primary">RDR1</name>
</gene>
<organism evidence="3">
    <name type="scientific">Tetrahymena thermophila</name>
    <dbReference type="NCBI Taxonomy" id="5911"/>
    <lineage>
        <taxon>Eukaryota</taxon>
        <taxon>Sar</taxon>
        <taxon>Alveolata</taxon>
        <taxon>Ciliophora</taxon>
        <taxon>Intramacronucleata</taxon>
        <taxon>Oligohymenophorea</taxon>
        <taxon>Hymenostomatida</taxon>
        <taxon>Tetrahymenina</taxon>
        <taxon>Tetrahymenidae</taxon>
        <taxon>Tetrahymena</taxon>
    </lineage>
</organism>
<dbReference type="Pfam" id="PF05183">
    <property type="entry name" value="RdRP"/>
    <property type="match status" value="1"/>
</dbReference>
<keyword evidence="1" id="KW-0548">Nucleotidyltransferase</keyword>
<dbReference type="SMR" id="Q0MSN7"/>
<keyword evidence="1 3" id="KW-0696">RNA-directed RNA polymerase</keyword>
<keyword evidence="1" id="KW-0694">RNA-binding</keyword>
<name>Q0MSN7_TETTH</name>
<protein>
    <recommendedName>
        <fullName evidence="1">RNA-dependent RNA polymerase</fullName>
        <ecNumber evidence="1">2.7.7.48</ecNumber>
    </recommendedName>
</protein>
<dbReference type="GO" id="GO:0030422">
    <property type="term" value="P:siRNA processing"/>
    <property type="evidence" value="ECO:0007669"/>
    <property type="project" value="TreeGrafter"/>
</dbReference>
<proteinExistence type="evidence at transcript level"/>
<evidence type="ECO:0000313" key="3">
    <source>
        <dbReference type="EMBL" id="ABH11712.1"/>
    </source>
</evidence>
<feature type="domain" description="RDRP core" evidence="2">
    <location>
        <begin position="552"/>
        <end position="1161"/>
    </location>
</feature>
<dbReference type="GO" id="GO:0003968">
    <property type="term" value="F:RNA-directed RNA polymerase activity"/>
    <property type="evidence" value="ECO:0007669"/>
    <property type="project" value="UniProtKB-KW"/>
</dbReference>
<keyword evidence="1" id="KW-0808">Transferase</keyword>
<dbReference type="EC" id="2.7.7.48" evidence="1"/>